<dbReference type="AlphaFoldDB" id="A0A4Y2A173"/>
<name>A0A4Y2A173_ARAVE</name>
<protein>
    <submittedName>
        <fullName evidence="1">Uncharacterized protein</fullName>
    </submittedName>
</protein>
<proteinExistence type="predicted"/>
<keyword evidence="2" id="KW-1185">Reference proteome</keyword>
<dbReference type="Proteomes" id="UP000499080">
    <property type="component" value="Unassembled WGS sequence"/>
</dbReference>
<organism evidence="1 2">
    <name type="scientific">Araneus ventricosus</name>
    <name type="common">Orbweaver spider</name>
    <name type="synonym">Epeira ventricosa</name>
    <dbReference type="NCBI Taxonomy" id="182803"/>
    <lineage>
        <taxon>Eukaryota</taxon>
        <taxon>Metazoa</taxon>
        <taxon>Ecdysozoa</taxon>
        <taxon>Arthropoda</taxon>
        <taxon>Chelicerata</taxon>
        <taxon>Arachnida</taxon>
        <taxon>Araneae</taxon>
        <taxon>Araneomorphae</taxon>
        <taxon>Entelegynae</taxon>
        <taxon>Araneoidea</taxon>
        <taxon>Araneidae</taxon>
        <taxon>Araneus</taxon>
    </lineage>
</organism>
<gene>
    <name evidence="1" type="ORF">AVEN_128208_1</name>
</gene>
<comment type="caution">
    <text evidence="1">The sequence shown here is derived from an EMBL/GenBank/DDBJ whole genome shotgun (WGS) entry which is preliminary data.</text>
</comment>
<evidence type="ECO:0000313" key="1">
    <source>
        <dbReference type="EMBL" id="GBL73046.1"/>
    </source>
</evidence>
<reference evidence="1 2" key="1">
    <citation type="journal article" date="2019" name="Sci. Rep.">
        <title>Orb-weaving spider Araneus ventricosus genome elucidates the spidroin gene catalogue.</title>
        <authorList>
            <person name="Kono N."/>
            <person name="Nakamura H."/>
            <person name="Ohtoshi R."/>
            <person name="Moran D.A.P."/>
            <person name="Shinohara A."/>
            <person name="Yoshida Y."/>
            <person name="Fujiwara M."/>
            <person name="Mori M."/>
            <person name="Tomita M."/>
            <person name="Arakawa K."/>
        </authorList>
    </citation>
    <scope>NUCLEOTIDE SEQUENCE [LARGE SCALE GENOMIC DNA]</scope>
</reference>
<dbReference type="EMBL" id="BGPR01000002">
    <property type="protein sequence ID" value="GBL73046.1"/>
    <property type="molecule type" value="Genomic_DNA"/>
</dbReference>
<sequence>MPRCYFMYVVGEGNTRAPLRSCHETYSNRHILHHELFACLQGELLASADISPDPISIGGHIARPICPPFISSCADSSSFVYQTAKSLVRIFQQVLLKHQQRLKAFEIARPALLW</sequence>
<evidence type="ECO:0000313" key="2">
    <source>
        <dbReference type="Proteomes" id="UP000499080"/>
    </source>
</evidence>
<accession>A0A4Y2A173</accession>